<dbReference type="Gene3D" id="2.40.128.130">
    <property type="entry name" value="Autotransporter beta-domain"/>
    <property type="match status" value="1"/>
</dbReference>
<dbReference type="OrthoDB" id="5360469at2"/>
<evidence type="ECO:0000313" key="4">
    <source>
        <dbReference type="Proteomes" id="UP000487929"/>
    </source>
</evidence>
<dbReference type="Proteomes" id="UP000487929">
    <property type="component" value="Unassembled WGS sequence"/>
</dbReference>
<evidence type="ECO:0000256" key="1">
    <source>
        <dbReference type="SAM" id="SignalP"/>
    </source>
</evidence>
<keyword evidence="4" id="KW-1185">Reference proteome</keyword>
<dbReference type="AlphaFoldDB" id="A0A7X4W5M2"/>
<reference evidence="3 4" key="1">
    <citation type="submission" date="2019-12" db="EMBL/GenBank/DDBJ databases">
        <title>Draft genome sequencing of Halomonas alimentaria DSM 15356.</title>
        <authorList>
            <person name="Pandiyan K."/>
            <person name="Kushwaha P."/>
            <person name="Gowdham M."/>
            <person name="Chakdar H."/>
            <person name="Singh A."/>
            <person name="Kumar M."/>
            <person name="Saxena A.K."/>
        </authorList>
    </citation>
    <scope>NUCLEOTIDE SEQUENCE [LARGE SCALE GENOMIC DNA]</scope>
    <source>
        <strain evidence="3 4">DSM 15356</strain>
    </source>
</reference>
<dbReference type="SUPFAM" id="SSF53300">
    <property type="entry name" value="vWA-like"/>
    <property type="match status" value="1"/>
</dbReference>
<feature type="domain" description="Autotransporter" evidence="2">
    <location>
        <begin position="413"/>
        <end position="687"/>
    </location>
</feature>
<dbReference type="GO" id="GO:0019867">
    <property type="term" value="C:outer membrane"/>
    <property type="evidence" value="ECO:0007669"/>
    <property type="project" value="InterPro"/>
</dbReference>
<proteinExistence type="predicted"/>
<dbReference type="Gene3D" id="3.40.50.410">
    <property type="entry name" value="von Willebrand factor, type A domain"/>
    <property type="match status" value="1"/>
</dbReference>
<sequence>MKLFKPTLIAAAVAVAGTAHAQQAVTSLDMAVVIDESGSMAGEHNQFIGTYVDNLDQFLNNEGVTLNQYGLVGFGGSTFQSTTSNEAGREEGSALYRHFWLERNPDDVWGSAQDFDNTTPELNTSGGTEDGYRAIDYTFRNYTFRSSVGKAIMLITDEDRDNDTTNLQTSHLPQGMTELEKSYIESELQRTGTTVHAVVDQRFLDADGNAAIAIVGDDPTSGTAYVQQADGTIVKKTGFQFGTASSNTQADYTEVALKTGGIVIDIDALRDVYTDTTALNALSGSLAQLVANITASGGGTVIGINCAAATGAAAQVCAAISSSQNPNVQNLGQQVSVAQQQKLTQYQVSQMLQSALNNGQMVMRTLRKRMATLRQAGTNVANVDVMDYYDGNVALTNRQIEASQQLRGGAASGDRDGFGYFLRGHYTNGDFEGNDSTSGYDSDTYTLVGGVDKYFDDKTQGGVALHYANSDADYDLGSGGTDSDSYGLNLYGSHELVPNLYLEASLGYSRMDIDADRDTGAGRVSGSTDADITFASLGMLRDIPVTPKFAVQPFVYLNYQNVDMDGFTESGGAAALRVEDSRLESINWEMGLGAAYQVGDNTTATAAVAWEHEFKDDSTAVTSAFAASPNDVFTVDVPRPDDNYGRVSVGLMQEIGGNRSLSLNADTIFGHSDYDEYGVMLQFRQQF</sequence>
<feature type="signal peptide" evidence="1">
    <location>
        <begin position="1"/>
        <end position="21"/>
    </location>
</feature>
<evidence type="ECO:0000313" key="3">
    <source>
        <dbReference type="EMBL" id="NAW34695.1"/>
    </source>
</evidence>
<comment type="caution">
    <text evidence="3">The sequence shown here is derived from an EMBL/GenBank/DDBJ whole genome shotgun (WGS) entry which is preliminary data.</text>
</comment>
<dbReference type="SMART" id="SM00869">
    <property type="entry name" value="Autotransporter"/>
    <property type="match status" value="1"/>
</dbReference>
<dbReference type="RefSeq" id="WP_161431954.1">
    <property type="nucleotide sequence ID" value="NZ_WUTT01000001.1"/>
</dbReference>
<keyword evidence="1" id="KW-0732">Signal</keyword>
<dbReference type="EMBL" id="WUTT01000001">
    <property type="protein sequence ID" value="NAW34695.1"/>
    <property type="molecule type" value="Genomic_DNA"/>
</dbReference>
<name>A0A7X4W5M2_9GAMM</name>
<dbReference type="PROSITE" id="PS51208">
    <property type="entry name" value="AUTOTRANSPORTER"/>
    <property type="match status" value="1"/>
</dbReference>
<dbReference type="InterPro" id="IPR005546">
    <property type="entry name" value="Autotransporte_beta"/>
</dbReference>
<dbReference type="Pfam" id="PF03797">
    <property type="entry name" value="Autotransporter"/>
    <property type="match status" value="1"/>
</dbReference>
<dbReference type="SUPFAM" id="SSF103515">
    <property type="entry name" value="Autotransporter"/>
    <property type="match status" value="1"/>
</dbReference>
<dbReference type="InterPro" id="IPR036709">
    <property type="entry name" value="Autotransporte_beta_dom_sf"/>
</dbReference>
<protein>
    <submittedName>
        <fullName evidence="3">Autotransporter domain-containing protein</fullName>
    </submittedName>
</protein>
<dbReference type="InterPro" id="IPR036465">
    <property type="entry name" value="vWFA_dom_sf"/>
</dbReference>
<evidence type="ECO:0000259" key="2">
    <source>
        <dbReference type="PROSITE" id="PS51208"/>
    </source>
</evidence>
<dbReference type="InterPro" id="IPR006315">
    <property type="entry name" value="OM_autotransptr_brl_dom"/>
</dbReference>
<accession>A0A7X4W5M2</accession>
<dbReference type="NCBIfam" id="TIGR01414">
    <property type="entry name" value="autotrans_barl"/>
    <property type="match status" value="1"/>
</dbReference>
<organism evidence="3 4">
    <name type="scientific">Halomonas alimentaria</name>
    <dbReference type="NCBI Taxonomy" id="147248"/>
    <lineage>
        <taxon>Bacteria</taxon>
        <taxon>Pseudomonadati</taxon>
        <taxon>Pseudomonadota</taxon>
        <taxon>Gammaproteobacteria</taxon>
        <taxon>Oceanospirillales</taxon>
        <taxon>Halomonadaceae</taxon>
        <taxon>Halomonas</taxon>
    </lineage>
</organism>
<feature type="chain" id="PRO_5030904266" evidence="1">
    <location>
        <begin position="22"/>
        <end position="687"/>
    </location>
</feature>
<gene>
    <name evidence="3" type="ORF">GRB96_09720</name>
</gene>